<evidence type="ECO:0000256" key="2">
    <source>
        <dbReference type="SAM" id="Phobius"/>
    </source>
</evidence>
<keyword evidence="2" id="KW-1133">Transmembrane helix</keyword>
<evidence type="ECO:0000256" key="1">
    <source>
        <dbReference type="SAM" id="MobiDB-lite"/>
    </source>
</evidence>
<name>A0A2Z4Y6F7_SUMC1</name>
<protein>
    <submittedName>
        <fullName evidence="3">Uncharacterized protein</fullName>
    </submittedName>
</protein>
<reference evidence="3 4" key="1">
    <citation type="submission" date="2018-05" db="EMBL/GenBank/DDBJ databases">
        <title>A metagenomic window into the 2 km-deep terrestrial subsurface aquifer revealed taxonomically and functionally diverse microbial community comprising novel uncultured bacterial lineages.</title>
        <authorList>
            <person name="Kadnikov V.V."/>
            <person name="Mardanov A.V."/>
            <person name="Beletsky A.V."/>
            <person name="Banks D."/>
            <person name="Pimenov N.V."/>
            <person name="Frank Y.A."/>
            <person name="Karnachuk O.V."/>
            <person name="Ravin N.V."/>
        </authorList>
    </citation>
    <scope>NUCLEOTIDE SEQUENCE [LARGE SCALE GENOMIC DNA]</scope>
    <source>
        <strain evidence="3">BY</strain>
    </source>
</reference>
<feature type="compositionally biased region" description="Polar residues" evidence="1">
    <location>
        <begin position="16"/>
        <end position="25"/>
    </location>
</feature>
<feature type="transmembrane region" description="Helical" evidence="2">
    <location>
        <begin position="96"/>
        <end position="119"/>
    </location>
</feature>
<dbReference type="AlphaFoldDB" id="A0A2Z4Y6F7"/>
<proteinExistence type="predicted"/>
<keyword evidence="2" id="KW-0472">Membrane</keyword>
<keyword evidence="2" id="KW-0812">Transmembrane</keyword>
<organism evidence="3 4">
    <name type="scientific">Sumerlaea chitinivorans</name>
    <dbReference type="NCBI Taxonomy" id="2250252"/>
    <lineage>
        <taxon>Bacteria</taxon>
        <taxon>Candidatus Sumerlaeota</taxon>
        <taxon>Candidatus Sumerlaeia</taxon>
        <taxon>Candidatus Sumerlaeales</taxon>
        <taxon>Candidatus Sumerlaeaceae</taxon>
        <taxon>Candidatus Sumerlaea</taxon>
    </lineage>
</organism>
<dbReference type="EMBL" id="CP030759">
    <property type="protein sequence ID" value="AXA36302.1"/>
    <property type="molecule type" value="Genomic_DNA"/>
</dbReference>
<gene>
    <name evidence="3" type="ORF">BRCON_1525</name>
</gene>
<dbReference type="Proteomes" id="UP000262583">
    <property type="component" value="Chromosome"/>
</dbReference>
<accession>A0A2Z4Y6F7</accession>
<feature type="region of interest" description="Disordered" evidence="1">
    <location>
        <begin position="1"/>
        <end position="25"/>
    </location>
</feature>
<feature type="compositionally biased region" description="Basic and acidic residues" evidence="1">
    <location>
        <begin position="1"/>
        <end position="14"/>
    </location>
</feature>
<evidence type="ECO:0000313" key="3">
    <source>
        <dbReference type="EMBL" id="AXA36302.1"/>
    </source>
</evidence>
<evidence type="ECO:0000313" key="4">
    <source>
        <dbReference type="Proteomes" id="UP000262583"/>
    </source>
</evidence>
<sequence length="157" mass="17425">MKREMHHREGRGEALKNQSSAACPQSHVSNADEFAEISPVLKELLTEEKPSVSREQWEALRAQLHAEMRARRGFFTALRNAWVTLRDCYCCTDSNFVRLLILAAIFLVAALLAGAVWLIDAWLSSRAPDALAAAFAAFTAALPSRNSTTRKRSAPRA</sequence>
<dbReference type="KEGG" id="schv:BRCON_1525"/>